<keyword evidence="2" id="KW-0560">Oxidoreductase</keyword>
<dbReference type="InterPro" id="IPR002364">
    <property type="entry name" value="Quin_OxRdtase/zeta-crystal_CS"/>
</dbReference>
<keyword evidence="3" id="KW-0520">NAD</keyword>
<dbReference type="InterPro" id="IPR036291">
    <property type="entry name" value="NAD(P)-bd_dom_sf"/>
</dbReference>
<dbReference type="Proteomes" id="UP000230069">
    <property type="component" value="Unassembled WGS sequence"/>
</dbReference>
<dbReference type="FunCoup" id="A0A2G5DAP1">
    <property type="interactions" value="574"/>
</dbReference>
<dbReference type="EMBL" id="KZ305042">
    <property type="protein sequence ID" value="PIA40532.1"/>
    <property type="molecule type" value="Genomic_DNA"/>
</dbReference>
<reference evidence="6 7" key="1">
    <citation type="submission" date="2017-09" db="EMBL/GenBank/DDBJ databases">
        <title>WGS assembly of Aquilegia coerulea Goldsmith.</title>
        <authorList>
            <person name="Hodges S."/>
            <person name="Kramer E."/>
            <person name="Nordborg M."/>
            <person name="Tomkins J."/>
            <person name="Borevitz J."/>
            <person name="Derieg N."/>
            <person name="Yan J."/>
            <person name="Mihaltcheva S."/>
            <person name="Hayes R.D."/>
            <person name="Rokhsar D."/>
        </authorList>
    </citation>
    <scope>NUCLEOTIDE SEQUENCE [LARGE SCALE GENOMIC DNA]</scope>
    <source>
        <strain evidence="7">cv. Goldsmith</strain>
    </source>
</reference>
<dbReference type="OrthoDB" id="48317at2759"/>
<gene>
    <name evidence="6" type="ORF">AQUCO_02500322v1</name>
</gene>
<dbReference type="GO" id="GO:0008270">
    <property type="term" value="F:zinc ion binding"/>
    <property type="evidence" value="ECO:0007669"/>
    <property type="project" value="InterPro"/>
</dbReference>
<evidence type="ECO:0000256" key="4">
    <source>
        <dbReference type="SAM" id="MobiDB-lite"/>
    </source>
</evidence>
<feature type="domain" description="Pterin-binding" evidence="5">
    <location>
        <begin position="282"/>
        <end position="400"/>
    </location>
</feature>
<dbReference type="PANTHER" id="PTHR44573:SF1">
    <property type="entry name" value="NADPH-DEPENDENT ALKENAL_ONE OXIDOREDUCTASE, CHLOROPLASTIC"/>
    <property type="match status" value="1"/>
</dbReference>
<sequence length="400" mass="42883">MEAILTTTNPFKITHHHHHHHHHHNNNNQSFSSNATLPSLSLKPLPLSLTFKVTNTYTWRYSSSHSLRISASSQAAPTSLETSTSSAIPTEMKAWVYGDYGGVDVLKFDSKVSVPEVKEDQVLVKVVAAALNPVDGKRRLGKFKATDSPLPTVPGYDIAGVVVKVGSQVKTLKEGDEVYGDINEKALEFPKQFGSLAEYTAVEEKLLALKPKNLDFIQAASLPLAIETAYEGLERTGFSAGKSILVLGGAGGVGSLVIQLAKEVFGASKVAATSSTGKLDFLKSLGVDLAIDYTKENFEDLPEKFDVVYDAVGQCDKAVKAVKEGGSVVALTGAVTPPGFRFVVTSNGEVLKKLNPYLESGKVKPVLDPNGTFPFSQVVEAFSYLETGRATGKVVIHPIP</sequence>
<evidence type="ECO:0000313" key="6">
    <source>
        <dbReference type="EMBL" id="PIA40532.1"/>
    </source>
</evidence>
<dbReference type="CDD" id="cd05289">
    <property type="entry name" value="MDR_like_2"/>
    <property type="match status" value="1"/>
</dbReference>
<comment type="similarity">
    <text evidence="1">Belongs to the zinc-containing alcohol dehydrogenase family. Quinone oxidoreductase subfamily.</text>
</comment>
<dbReference type="SUPFAM" id="SSF50129">
    <property type="entry name" value="GroES-like"/>
    <property type="match status" value="1"/>
</dbReference>
<dbReference type="Gene3D" id="3.90.180.10">
    <property type="entry name" value="Medium-chain alcohol dehydrogenases, catalytic domain"/>
    <property type="match status" value="1"/>
</dbReference>
<evidence type="ECO:0000259" key="5">
    <source>
        <dbReference type="PROSITE" id="PS50972"/>
    </source>
</evidence>
<dbReference type="SUPFAM" id="SSF51735">
    <property type="entry name" value="NAD(P)-binding Rossmann-fold domains"/>
    <property type="match status" value="1"/>
</dbReference>
<dbReference type="AlphaFoldDB" id="A0A2G5DAP1"/>
<dbReference type="InterPro" id="IPR000489">
    <property type="entry name" value="Pterin-binding_dom"/>
</dbReference>
<dbReference type="GO" id="GO:0016628">
    <property type="term" value="F:oxidoreductase activity, acting on the CH-CH group of donors, NAD or NADP as acceptor"/>
    <property type="evidence" value="ECO:0007669"/>
    <property type="project" value="InterPro"/>
</dbReference>
<accession>A0A2G5DAP1</accession>
<dbReference type="Gene3D" id="3.40.50.720">
    <property type="entry name" value="NAD(P)-binding Rossmann-like Domain"/>
    <property type="match status" value="1"/>
</dbReference>
<dbReference type="PROSITE" id="PS50972">
    <property type="entry name" value="PTERIN_BINDING"/>
    <property type="match status" value="1"/>
</dbReference>
<dbReference type="Pfam" id="PF13602">
    <property type="entry name" value="ADH_zinc_N_2"/>
    <property type="match status" value="1"/>
</dbReference>
<dbReference type="PANTHER" id="PTHR44573">
    <property type="entry name" value="NADPH-DEPENDENT ALKENAL/ONE OXIDOREDUCTASE, CHLOROPLASTIC"/>
    <property type="match status" value="1"/>
</dbReference>
<dbReference type="InterPro" id="IPR011032">
    <property type="entry name" value="GroES-like_sf"/>
</dbReference>
<evidence type="ECO:0000256" key="3">
    <source>
        <dbReference type="ARBA" id="ARBA00023027"/>
    </source>
</evidence>
<protein>
    <recommendedName>
        <fullName evidence="5">Pterin-binding domain-containing protein</fullName>
    </recommendedName>
</protein>
<name>A0A2G5DAP1_AQUCA</name>
<dbReference type="InterPro" id="IPR044626">
    <property type="entry name" value="AOR-like"/>
</dbReference>
<dbReference type="STRING" id="218851.A0A2G5DAP1"/>
<dbReference type="GO" id="GO:0042558">
    <property type="term" value="P:pteridine-containing compound metabolic process"/>
    <property type="evidence" value="ECO:0007669"/>
    <property type="project" value="InterPro"/>
</dbReference>
<evidence type="ECO:0000313" key="7">
    <source>
        <dbReference type="Proteomes" id="UP000230069"/>
    </source>
</evidence>
<feature type="compositionally biased region" description="Basic residues" evidence="4">
    <location>
        <begin position="14"/>
        <end position="25"/>
    </location>
</feature>
<dbReference type="PROSITE" id="PS01162">
    <property type="entry name" value="QOR_ZETA_CRYSTAL"/>
    <property type="match status" value="1"/>
</dbReference>
<proteinExistence type="inferred from homology"/>
<dbReference type="InterPro" id="IPR013154">
    <property type="entry name" value="ADH-like_N"/>
</dbReference>
<organism evidence="6 7">
    <name type="scientific">Aquilegia coerulea</name>
    <name type="common">Rocky mountain columbine</name>
    <dbReference type="NCBI Taxonomy" id="218851"/>
    <lineage>
        <taxon>Eukaryota</taxon>
        <taxon>Viridiplantae</taxon>
        <taxon>Streptophyta</taxon>
        <taxon>Embryophyta</taxon>
        <taxon>Tracheophyta</taxon>
        <taxon>Spermatophyta</taxon>
        <taxon>Magnoliopsida</taxon>
        <taxon>Ranunculales</taxon>
        <taxon>Ranunculaceae</taxon>
        <taxon>Thalictroideae</taxon>
        <taxon>Aquilegia</taxon>
    </lineage>
</organism>
<evidence type="ECO:0000256" key="1">
    <source>
        <dbReference type="ARBA" id="ARBA00010371"/>
    </source>
</evidence>
<feature type="region of interest" description="Disordered" evidence="4">
    <location>
        <begin position="14"/>
        <end position="35"/>
    </location>
</feature>
<dbReference type="InterPro" id="IPR020843">
    <property type="entry name" value="ER"/>
</dbReference>
<dbReference type="InParanoid" id="A0A2G5DAP1"/>
<dbReference type="SMART" id="SM00829">
    <property type="entry name" value="PKS_ER"/>
    <property type="match status" value="1"/>
</dbReference>
<evidence type="ECO:0000256" key="2">
    <source>
        <dbReference type="ARBA" id="ARBA00023002"/>
    </source>
</evidence>
<keyword evidence="7" id="KW-1185">Reference proteome</keyword>
<dbReference type="Pfam" id="PF08240">
    <property type="entry name" value="ADH_N"/>
    <property type="match status" value="1"/>
</dbReference>